<gene>
    <name evidence="2" type="ORF">AOXY_G16393</name>
</gene>
<evidence type="ECO:0000313" key="3">
    <source>
        <dbReference type="Proteomes" id="UP001230051"/>
    </source>
</evidence>
<dbReference type="AlphaFoldDB" id="A0AAD8G2V3"/>
<feature type="compositionally biased region" description="Polar residues" evidence="1">
    <location>
        <begin position="1"/>
        <end position="15"/>
    </location>
</feature>
<feature type="compositionally biased region" description="Basic and acidic residues" evidence="1">
    <location>
        <begin position="64"/>
        <end position="75"/>
    </location>
</feature>
<dbReference type="Pfam" id="PF15379">
    <property type="entry name" value="DUF4606"/>
    <property type="match status" value="1"/>
</dbReference>
<reference evidence="2" key="1">
    <citation type="submission" date="2022-02" db="EMBL/GenBank/DDBJ databases">
        <title>Atlantic sturgeon de novo genome assembly.</title>
        <authorList>
            <person name="Stock M."/>
            <person name="Klopp C."/>
            <person name="Guiguen Y."/>
            <person name="Cabau C."/>
            <person name="Parinello H."/>
            <person name="Santidrian Yebra-Pimentel E."/>
            <person name="Kuhl H."/>
            <person name="Dirks R.P."/>
            <person name="Guessner J."/>
            <person name="Wuertz S."/>
            <person name="Du K."/>
            <person name="Schartl M."/>
        </authorList>
    </citation>
    <scope>NUCLEOTIDE SEQUENCE</scope>
    <source>
        <strain evidence="2">STURGEONOMICS-FGT-2020</strain>
        <tissue evidence="2">Whole blood</tissue>
    </source>
</reference>
<feature type="compositionally biased region" description="Polar residues" evidence="1">
    <location>
        <begin position="24"/>
        <end position="33"/>
    </location>
</feature>
<accession>A0AAD8G2V3</accession>
<evidence type="ECO:0000256" key="1">
    <source>
        <dbReference type="SAM" id="MobiDB-lite"/>
    </source>
</evidence>
<organism evidence="2 3">
    <name type="scientific">Acipenser oxyrinchus oxyrinchus</name>
    <dbReference type="NCBI Taxonomy" id="40147"/>
    <lineage>
        <taxon>Eukaryota</taxon>
        <taxon>Metazoa</taxon>
        <taxon>Chordata</taxon>
        <taxon>Craniata</taxon>
        <taxon>Vertebrata</taxon>
        <taxon>Euteleostomi</taxon>
        <taxon>Actinopterygii</taxon>
        <taxon>Chondrostei</taxon>
        <taxon>Acipenseriformes</taxon>
        <taxon>Acipenseridae</taxon>
        <taxon>Acipenser</taxon>
    </lineage>
</organism>
<protein>
    <submittedName>
        <fullName evidence="2">Uncharacterized protein</fullName>
    </submittedName>
</protein>
<dbReference type="EMBL" id="JAGXEW010000015">
    <property type="protein sequence ID" value="KAK1163036.1"/>
    <property type="molecule type" value="Genomic_DNA"/>
</dbReference>
<dbReference type="PANTHER" id="PTHR35256:SF1">
    <property type="entry name" value="EXPRESSED SEQUENCE AI429214"/>
    <property type="match status" value="1"/>
</dbReference>
<feature type="region of interest" description="Disordered" evidence="1">
    <location>
        <begin position="1"/>
        <end position="86"/>
    </location>
</feature>
<dbReference type="InterPro" id="IPR027932">
    <property type="entry name" value="DUF4606"/>
</dbReference>
<evidence type="ECO:0000313" key="2">
    <source>
        <dbReference type="EMBL" id="KAK1163036.1"/>
    </source>
</evidence>
<feature type="compositionally biased region" description="Low complexity" evidence="1">
    <location>
        <begin position="45"/>
        <end position="63"/>
    </location>
</feature>
<sequence length="293" mass="33776">MTSETEASERQNVSRNYEDESFESWPSANSSRTVKYPGDSLDPCSVESGRTESYSSSESFESYCSHEEFSPHTESRPASSVKEYQDEEFESCDNAGITAEEELAEKWMRVLKNKASFSTVSQERRSNAPPQRDVLELCPEESKAVKSFCREKIRKMGQWQKRSECCRHREQQQSLPGSAQRETTLNCRIPEHLVTRLQLKHIMEIVKQATEVEIHQPSMCSACLSKRAELARESFIKIKKTQMESVLLQEKLEENLYNRDHICLVGEVLKDLPKLSDDPSKIWHALIKKEQVM</sequence>
<comment type="caution">
    <text evidence="2">The sequence shown here is derived from an EMBL/GenBank/DDBJ whole genome shotgun (WGS) entry which is preliminary data.</text>
</comment>
<name>A0AAD8G2V3_ACIOX</name>
<proteinExistence type="predicted"/>
<dbReference type="PANTHER" id="PTHR35256">
    <property type="entry name" value="CHROMOSOME 8 OPEN READING FRAME 48"/>
    <property type="match status" value="1"/>
</dbReference>
<keyword evidence="3" id="KW-1185">Reference proteome</keyword>
<dbReference type="Proteomes" id="UP001230051">
    <property type="component" value="Unassembled WGS sequence"/>
</dbReference>